<reference evidence="7 8" key="1">
    <citation type="journal article" date="2023" name="Plants (Basel)">
        <title>Bridging the Gap: Combining Genomics and Transcriptomics Approaches to Understand Stylosanthes scabra, an Orphan Legume from the Brazilian Caatinga.</title>
        <authorList>
            <person name="Ferreira-Neto J.R.C."/>
            <person name="da Silva M.D."/>
            <person name="Binneck E."/>
            <person name="de Melo N.F."/>
            <person name="da Silva R.H."/>
            <person name="de Melo A.L.T.M."/>
            <person name="Pandolfi V."/>
            <person name="Bustamante F.O."/>
            <person name="Brasileiro-Vidal A.C."/>
            <person name="Benko-Iseppon A.M."/>
        </authorList>
    </citation>
    <scope>NUCLEOTIDE SEQUENCE [LARGE SCALE GENOMIC DNA]</scope>
    <source>
        <tissue evidence="7">Leaves</tissue>
    </source>
</reference>
<evidence type="ECO:0000256" key="2">
    <source>
        <dbReference type="ARBA" id="ARBA00009178"/>
    </source>
</evidence>
<dbReference type="PANTHER" id="PTHR33136">
    <property type="entry name" value="RAPID ALKALINIZATION FACTOR-LIKE"/>
    <property type="match status" value="1"/>
</dbReference>
<evidence type="ECO:0000313" key="7">
    <source>
        <dbReference type="EMBL" id="MED6120152.1"/>
    </source>
</evidence>
<keyword evidence="6" id="KW-1015">Disulfide bond</keyword>
<dbReference type="Proteomes" id="UP001341840">
    <property type="component" value="Unassembled WGS sequence"/>
</dbReference>
<dbReference type="EMBL" id="JASCZI010030263">
    <property type="protein sequence ID" value="MED6120152.1"/>
    <property type="molecule type" value="Genomic_DNA"/>
</dbReference>
<evidence type="ECO:0000256" key="4">
    <source>
        <dbReference type="ARBA" id="ARBA00022702"/>
    </source>
</evidence>
<keyword evidence="5" id="KW-0732">Signal</keyword>
<dbReference type="Pfam" id="PF05498">
    <property type="entry name" value="RALF"/>
    <property type="match status" value="1"/>
</dbReference>
<sequence length="156" mass="16667">MSGTLPPPPTFQQQQQNPQSKLSLSMARFNSCVVLVICATILVVMASSPTAEAGDHYNPMGMVGGWVASKKGSGSGLGSACKGSIAECMETGEEEFDLDSEINRRILATTKYISYGALQRNTVPCSRRGASYYNCRPGAQANPYNRGCSAITRCRS</sequence>
<accession>A0ABU6R856</accession>
<proteinExistence type="inferred from homology"/>
<gene>
    <name evidence="7" type="ORF">PIB30_018360</name>
</gene>
<keyword evidence="8" id="KW-1185">Reference proteome</keyword>
<comment type="subcellular location">
    <subcellularLocation>
        <location evidence="1">Secreted</location>
    </subcellularLocation>
</comment>
<keyword evidence="4" id="KW-0372">Hormone</keyword>
<evidence type="ECO:0008006" key="9">
    <source>
        <dbReference type="Google" id="ProtNLM"/>
    </source>
</evidence>
<evidence type="ECO:0000256" key="3">
    <source>
        <dbReference type="ARBA" id="ARBA00022525"/>
    </source>
</evidence>
<evidence type="ECO:0000256" key="5">
    <source>
        <dbReference type="ARBA" id="ARBA00022729"/>
    </source>
</evidence>
<name>A0ABU6R856_9FABA</name>
<evidence type="ECO:0000313" key="8">
    <source>
        <dbReference type="Proteomes" id="UP001341840"/>
    </source>
</evidence>
<comment type="similarity">
    <text evidence="2">Belongs to the plant rapid alkalinization factor (RALF) family.</text>
</comment>
<protein>
    <recommendedName>
        <fullName evidence="9">Rapid alkalinization factor-like</fullName>
    </recommendedName>
</protein>
<comment type="caution">
    <text evidence="7">The sequence shown here is derived from an EMBL/GenBank/DDBJ whole genome shotgun (WGS) entry which is preliminary data.</text>
</comment>
<organism evidence="7 8">
    <name type="scientific">Stylosanthes scabra</name>
    <dbReference type="NCBI Taxonomy" id="79078"/>
    <lineage>
        <taxon>Eukaryota</taxon>
        <taxon>Viridiplantae</taxon>
        <taxon>Streptophyta</taxon>
        <taxon>Embryophyta</taxon>
        <taxon>Tracheophyta</taxon>
        <taxon>Spermatophyta</taxon>
        <taxon>Magnoliopsida</taxon>
        <taxon>eudicotyledons</taxon>
        <taxon>Gunneridae</taxon>
        <taxon>Pentapetalae</taxon>
        <taxon>rosids</taxon>
        <taxon>fabids</taxon>
        <taxon>Fabales</taxon>
        <taxon>Fabaceae</taxon>
        <taxon>Papilionoideae</taxon>
        <taxon>50 kb inversion clade</taxon>
        <taxon>dalbergioids sensu lato</taxon>
        <taxon>Dalbergieae</taxon>
        <taxon>Pterocarpus clade</taxon>
        <taxon>Stylosanthes</taxon>
    </lineage>
</organism>
<dbReference type="InterPro" id="IPR008801">
    <property type="entry name" value="RALF"/>
</dbReference>
<dbReference type="PANTHER" id="PTHR33136:SF13">
    <property type="entry name" value="OS10G0328900 PROTEIN"/>
    <property type="match status" value="1"/>
</dbReference>
<evidence type="ECO:0000256" key="1">
    <source>
        <dbReference type="ARBA" id="ARBA00004613"/>
    </source>
</evidence>
<keyword evidence="3" id="KW-0964">Secreted</keyword>
<evidence type="ECO:0000256" key="6">
    <source>
        <dbReference type="ARBA" id="ARBA00023157"/>
    </source>
</evidence>